<comment type="similarity">
    <text evidence="1">Belongs to the GTP cyclohydrolase I type 2/NIF3 family.</text>
</comment>
<reference evidence="5 6" key="1">
    <citation type="submission" date="2016-10" db="EMBL/GenBank/DDBJ databases">
        <authorList>
            <person name="Varghese N."/>
            <person name="Submissions S."/>
        </authorList>
    </citation>
    <scope>NUCLEOTIDE SEQUENCE [LARGE SCALE GENOMIC DNA]</scope>
    <source>
        <strain evidence="5 6">DSM 5563</strain>
    </source>
</reference>
<evidence type="ECO:0000313" key="5">
    <source>
        <dbReference type="EMBL" id="SFC40239.1"/>
    </source>
</evidence>
<dbReference type="GO" id="GO:0046872">
    <property type="term" value="F:metal ion binding"/>
    <property type="evidence" value="ECO:0007669"/>
    <property type="project" value="UniProtKB-KW"/>
</dbReference>
<evidence type="ECO:0000256" key="4">
    <source>
        <dbReference type="PIRSR" id="PIRSR602678-1"/>
    </source>
</evidence>
<dbReference type="Pfam" id="PF01784">
    <property type="entry name" value="DUF34_NIF3"/>
    <property type="match status" value="1"/>
</dbReference>
<organism evidence="5 6">
    <name type="scientific">Pragia fontium DSM 5563 = ATCC 49100</name>
    <dbReference type="NCBI Taxonomy" id="1122977"/>
    <lineage>
        <taxon>Bacteria</taxon>
        <taxon>Pseudomonadati</taxon>
        <taxon>Pseudomonadota</taxon>
        <taxon>Gammaproteobacteria</taxon>
        <taxon>Enterobacterales</taxon>
        <taxon>Budviciaceae</taxon>
        <taxon>Pragia</taxon>
    </lineage>
</organism>
<sequence length="264" mass="29504">MSNQCRVLKEITMLNKELENLLNNELKVRRFRDYAPNGLQVQGKSEIKRIVTGVTACQALLDVAVELKADAVLVHHGYFWKNDEPVITGMMHKRLKTLLSHDINLYGYHLPLDAHPIMGNNALLASELGINNLGPIDPDSLDCLIWHGELTAPESGAALAQRITHRLGREPLHCGDNAPAEIRRIAWCTGGGQDYIKEAAERGFDAFITGEVSERTIHIAREMGIHFYSAGHHATERYGIKALGEWLAQEHQFDVSFIDIDNPV</sequence>
<feature type="binding site" evidence="4">
    <location>
        <position position="75"/>
    </location>
    <ligand>
        <name>a divalent metal cation</name>
        <dbReference type="ChEBI" id="CHEBI:60240"/>
        <label>1</label>
    </ligand>
</feature>
<dbReference type="Proteomes" id="UP000226420">
    <property type="component" value="Unassembled WGS sequence"/>
</dbReference>
<feature type="binding site" evidence="4">
    <location>
        <position position="76"/>
    </location>
    <ligand>
        <name>a divalent metal cation</name>
        <dbReference type="ChEBI" id="CHEBI:60240"/>
        <label>1</label>
    </ligand>
</feature>
<dbReference type="AlphaFoldDB" id="A0AAJ5BGF5"/>
<evidence type="ECO:0000256" key="1">
    <source>
        <dbReference type="ARBA" id="ARBA00006964"/>
    </source>
</evidence>
<name>A0AAJ5BGF5_9GAMM</name>
<evidence type="ECO:0000256" key="2">
    <source>
        <dbReference type="ARBA" id="ARBA00022112"/>
    </source>
</evidence>
<feature type="binding site" evidence="4">
    <location>
        <position position="232"/>
    </location>
    <ligand>
        <name>a divalent metal cation</name>
        <dbReference type="ChEBI" id="CHEBI:60240"/>
        <label>1</label>
    </ligand>
</feature>
<dbReference type="Gene3D" id="3.40.1390.30">
    <property type="entry name" value="NIF3 (NGG1p interacting factor 3)-like"/>
    <property type="match status" value="2"/>
</dbReference>
<dbReference type="SUPFAM" id="SSF102705">
    <property type="entry name" value="NIF3 (NGG1p interacting factor 3)-like"/>
    <property type="match status" value="1"/>
</dbReference>
<dbReference type="EMBL" id="FOLW01000002">
    <property type="protein sequence ID" value="SFC40239.1"/>
    <property type="molecule type" value="Genomic_DNA"/>
</dbReference>
<gene>
    <name evidence="5" type="ORF">SAMN02745723_102275</name>
</gene>
<evidence type="ECO:0000256" key="3">
    <source>
        <dbReference type="ARBA" id="ARBA00022723"/>
    </source>
</evidence>
<dbReference type="InterPro" id="IPR036069">
    <property type="entry name" value="DUF34/NIF3_sf"/>
</dbReference>
<dbReference type="PANTHER" id="PTHR13799">
    <property type="entry name" value="NGG1 INTERACTING FACTOR 3"/>
    <property type="match status" value="1"/>
</dbReference>
<feature type="binding site" evidence="4">
    <location>
        <position position="113"/>
    </location>
    <ligand>
        <name>a divalent metal cation</name>
        <dbReference type="ChEBI" id="CHEBI:60240"/>
        <label>1</label>
    </ligand>
</feature>
<evidence type="ECO:0000313" key="6">
    <source>
        <dbReference type="Proteomes" id="UP000226420"/>
    </source>
</evidence>
<proteinExistence type="inferred from homology"/>
<accession>A0AAJ5BGF5</accession>
<dbReference type="PANTHER" id="PTHR13799:SF14">
    <property type="entry name" value="GTP CYCLOHYDROLASE 1 TYPE 2 HOMOLOG"/>
    <property type="match status" value="1"/>
</dbReference>
<dbReference type="InterPro" id="IPR002678">
    <property type="entry name" value="DUF34/NIF3"/>
</dbReference>
<protein>
    <recommendedName>
        <fullName evidence="2">GTP cyclohydrolase 1 type 2 homolog</fullName>
    </recommendedName>
</protein>
<dbReference type="GO" id="GO:0005737">
    <property type="term" value="C:cytoplasm"/>
    <property type="evidence" value="ECO:0007669"/>
    <property type="project" value="TreeGrafter"/>
</dbReference>
<dbReference type="NCBIfam" id="TIGR00486">
    <property type="entry name" value="YbgI_SA1388"/>
    <property type="match status" value="1"/>
</dbReference>
<keyword evidence="3 4" id="KW-0479">Metal-binding</keyword>
<feature type="binding site" evidence="4">
    <location>
        <position position="236"/>
    </location>
    <ligand>
        <name>a divalent metal cation</name>
        <dbReference type="ChEBI" id="CHEBI:60240"/>
        <label>1</label>
    </ligand>
</feature>
<dbReference type="FunFam" id="3.40.1390.30:FF:000002">
    <property type="entry name" value="Nif3-like dinuclear metal center protein"/>
    <property type="match status" value="1"/>
</dbReference>
<comment type="caution">
    <text evidence="5">The sequence shown here is derived from an EMBL/GenBank/DDBJ whole genome shotgun (WGS) entry which is preliminary data.</text>
</comment>